<keyword evidence="2" id="KW-1185">Reference proteome</keyword>
<evidence type="ECO:0000313" key="2">
    <source>
        <dbReference type="Proteomes" id="UP001165080"/>
    </source>
</evidence>
<name>A0A9W6BD63_9CHLO</name>
<dbReference type="EMBL" id="BRXU01000003">
    <property type="protein sequence ID" value="GLC49967.1"/>
    <property type="molecule type" value="Genomic_DNA"/>
</dbReference>
<dbReference type="Proteomes" id="UP001165080">
    <property type="component" value="Unassembled WGS sequence"/>
</dbReference>
<dbReference type="InterPro" id="IPR032710">
    <property type="entry name" value="NTF2-like_dom_sf"/>
</dbReference>
<proteinExistence type="predicted"/>
<organism evidence="1 2">
    <name type="scientific">Pleodorina starrii</name>
    <dbReference type="NCBI Taxonomy" id="330485"/>
    <lineage>
        <taxon>Eukaryota</taxon>
        <taxon>Viridiplantae</taxon>
        <taxon>Chlorophyta</taxon>
        <taxon>core chlorophytes</taxon>
        <taxon>Chlorophyceae</taxon>
        <taxon>CS clade</taxon>
        <taxon>Chlamydomonadales</taxon>
        <taxon>Volvocaceae</taxon>
        <taxon>Pleodorina</taxon>
    </lineage>
</organism>
<dbReference type="AlphaFoldDB" id="A0A9W6BD63"/>
<comment type="caution">
    <text evidence="1">The sequence shown here is derived from an EMBL/GenBank/DDBJ whole genome shotgun (WGS) entry which is preliminary data.</text>
</comment>
<protein>
    <submittedName>
        <fullName evidence="1">Uncharacterized protein</fullName>
    </submittedName>
</protein>
<sequence>MQLLDEKVIWHDSLFPQHNALVGREKVQALLDLLRGAFPDLSLAFRRPLHPGQEGVVLGYWRAAGTHTGALGPSLPPSGAEASCWEGSLVIRTRSTAAAEAAGAGPEVAGASEDRSEAVTAATAAATAAAAAAAGGSRPLRGVEVWWSCDPIFLFRQLGWKEQPPVTTEAPEGAAAAAVADVAVKASARGRSRRR</sequence>
<gene>
    <name evidence="1" type="primary">PLEST000756</name>
    <name evidence="1" type="ORF">PLESTB_000328000</name>
</gene>
<accession>A0A9W6BD63</accession>
<evidence type="ECO:0000313" key="1">
    <source>
        <dbReference type="EMBL" id="GLC49967.1"/>
    </source>
</evidence>
<dbReference type="Gene3D" id="3.10.450.50">
    <property type="match status" value="1"/>
</dbReference>
<reference evidence="1 2" key="1">
    <citation type="journal article" date="2023" name="Commun. Biol.">
        <title>Reorganization of the ancestral sex-determining regions during the evolution of trioecy in Pleodorina starrii.</title>
        <authorList>
            <person name="Takahashi K."/>
            <person name="Suzuki S."/>
            <person name="Kawai-Toyooka H."/>
            <person name="Yamamoto K."/>
            <person name="Hamaji T."/>
            <person name="Ootsuki R."/>
            <person name="Yamaguchi H."/>
            <person name="Kawachi M."/>
            <person name="Higashiyama T."/>
            <person name="Nozaki H."/>
        </authorList>
    </citation>
    <scope>NUCLEOTIDE SEQUENCE [LARGE SCALE GENOMIC DNA]</scope>
    <source>
        <strain evidence="1 2">NIES-4479</strain>
    </source>
</reference>
<dbReference type="SUPFAM" id="SSF54427">
    <property type="entry name" value="NTF2-like"/>
    <property type="match status" value="1"/>
</dbReference>